<dbReference type="InterPro" id="IPR021900">
    <property type="entry name" value="DUF3512"/>
</dbReference>
<dbReference type="Pfam" id="PF12024">
    <property type="entry name" value="DUF3512"/>
    <property type="match status" value="1"/>
</dbReference>
<dbReference type="OrthoDB" id="21648at2759"/>
<feature type="region of interest" description="Disordered" evidence="5">
    <location>
        <begin position="312"/>
        <end position="331"/>
    </location>
</feature>
<gene>
    <name evidence="7" type="primary">TSPAN33</name>
    <name evidence="7" type="ORF">T07_3023</name>
</gene>
<comment type="subcellular location">
    <subcellularLocation>
        <location evidence="1">Membrane</location>
        <topology evidence="1">Multi-pass membrane protein</topology>
    </subcellularLocation>
</comment>
<evidence type="ECO:0000256" key="5">
    <source>
        <dbReference type="SAM" id="MobiDB-lite"/>
    </source>
</evidence>
<dbReference type="PANTHER" id="PTHR19282:SF431">
    <property type="entry name" value="TETRASPANIN 26A, ISOFORM B-RELATED"/>
    <property type="match status" value="1"/>
</dbReference>
<dbReference type="InterPro" id="IPR018499">
    <property type="entry name" value="Tetraspanin/Peripherin"/>
</dbReference>
<dbReference type="SUPFAM" id="SSF48652">
    <property type="entry name" value="Tetraspanin"/>
    <property type="match status" value="1"/>
</dbReference>
<dbReference type="Gene3D" id="1.10.1450.10">
    <property type="entry name" value="Tetraspanin"/>
    <property type="match status" value="1"/>
</dbReference>
<accession>A0A0V0SNS0</accession>
<name>A0A0V0SNS0_9BILA</name>
<feature type="transmembrane region" description="Helical" evidence="6">
    <location>
        <begin position="765"/>
        <end position="785"/>
    </location>
</feature>
<evidence type="ECO:0000256" key="6">
    <source>
        <dbReference type="SAM" id="Phobius"/>
    </source>
</evidence>
<organism evidence="7 8">
    <name type="scientific">Trichinella nelsoni</name>
    <dbReference type="NCBI Taxonomy" id="6336"/>
    <lineage>
        <taxon>Eukaryota</taxon>
        <taxon>Metazoa</taxon>
        <taxon>Ecdysozoa</taxon>
        <taxon>Nematoda</taxon>
        <taxon>Enoplea</taxon>
        <taxon>Dorylaimia</taxon>
        <taxon>Trichinellida</taxon>
        <taxon>Trichinellidae</taxon>
        <taxon>Trichinella</taxon>
    </lineage>
</organism>
<keyword evidence="8" id="KW-1185">Reference proteome</keyword>
<reference evidence="7 8" key="1">
    <citation type="submission" date="2015-01" db="EMBL/GenBank/DDBJ databases">
        <title>Evolution of Trichinella species and genotypes.</title>
        <authorList>
            <person name="Korhonen P.K."/>
            <person name="Edoardo P."/>
            <person name="Giuseppe L.R."/>
            <person name="Gasser R.B."/>
        </authorList>
    </citation>
    <scope>NUCLEOTIDE SEQUENCE [LARGE SCALE GENOMIC DNA]</scope>
    <source>
        <strain evidence="7">ISS37</strain>
    </source>
</reference>
<feature type="region of interest" description="Disordered" evidence="5">
    <location>
        <begin position="25"/>
        <end position="65"/>
    </location>
</feature>
<protein>
    <submittedName>
        <fullName evidence="7">Tetraspanin-5</fullName>
    </submittedName>
</protein>
<dbReference type="GO" id="GO:0005886">
    <property type="term" value="C:plasma membrane"/>
    <property type="evidence" value="ECO:0007669"/>
    <property type="project" value="TreeGrafter"/>
</dbReference>
<dbReference type="PANTHER" id="PTHR19282">
    <property type="entry name" value="TETRASPANIN"/>
    <property type="match status" value="1"/>
</dbReference>
<evidence type="ECO:0000256" key="3">
    <source>
        <dbReference type="ARBA" id="ARBA00022989"/>
    </source>
</evidence>
<keyword evidence="4 6" id="KW-0472">Membrane</keyword>
<evidence type="ECO:0000256" key="4">
    <source>
        <dbReference type="ARBA" id="ARBA00023136"/>
    </source>
</evidence>
<feature type="transmembrane region" description="Helical" evidence="6">
    <location>
        <begin position="930"/>
        <end position="958"/>
    </location>
</feature>
<keyword evidence="3 6" id="KW-1133">Transmembrane helix</keyword>
<comment type="caution">
    <text evidence="7">The sequence shown here is derived from an EMBL/GenBank/DDBJ whole genome shotgun (WGS) entry which is preliminary data.</text>
</comment>
<feature type="compositionally biased region" description="Polar residues" evidence="5">
    <location>
        <begin position="116"/>
        <end position="140"/>
    </location>
</feature>
<dbReference type="EMBL" id="JYDL01000001">
    <property type="protein sequence ID" value="KRX28353.1"/>
    <property type="molecule type" value="Genomic_DNA"/>
</dbReference>
<evidence type="ECO:0000313" key="7">
    <source>
        <dbReference type="EMBL" id="KRX28353.1"/>
    </source>
</evidence>
<evidence type="ECO:0000256" key="1">
    <source>
        <dbReference type="ARBA" id="ARBA00004141"/>
    </source>
</evidence>
<dbReference type="PRINTS" id="PR00259">
    <property type="entry name" value="TMFOUR"/>
</dbReference>
<feature type="transmembrane region" description="Helical" evidence="6">
    <location>
        <begin position="730"/>
        <end position="753"/>
    </location>
</feature>
<evidence type="ECO:0000256" key="2">
    <source>
        <dbReference type="ARBA" id="ARBA00022692"/>
    </source>
</evidence>
<feature type="region of interest" description="Disordered" evidence="5">
    <location>
        <begin position="87"/>
        <end position="140"/>
    </location>
</feature>
<sequence length="986" mass="111395">MNRAPRIKSSEINCENGGLKLVLRFPKGQAPGSSQDNFSSEDEDFEKKAEDEEKPVQAASAEVSVKRRRKRKRFLFTNPARTAKRRARSELLLSKDHETDAVSDADSTRGWGDNGASKQLPTDQMLTSGQDEQATTTSEQNATNNNLQIIVLTPFQRLLMFCLQYIISKDKDEFFSKPSEKIAKDEGSTVVDGDGNDELVELNIFNPVREKILSNHYKSLSEMKTDLLFMKTKWLRRNVCSIRERLAAKKLTSVIEYTFSKERVDRLRRTLPFMKFITEAELGFVEKRHFMIRRRLAQRSRFIIEEDEEKSLRSESASDDEAAHSGAESEVSVHPTFDVNNAPSSSCLNFITPELLTSPESGLNENRNVIQLRQLLPPLLQGSPGLFIPKSDHEDFVPVTPLYYGAFQSFAPVYDSTYATATVDESKFFYQNYHKMIIPNVFDHAPTDNFEIDLAAGILDVTSNGAFRQTLKTVFKTAVDDAEKSEPTTDLLNIDFEYLKTLKDDSGINMDFLDDIQKHCFSRAVKSNDAILEENEMLIVQLVQKQLLRLNQSPHMTLSMADGPGDDEAQTAQKFIKNLKNLILEVTPSALLGNDIRLVESMCSTNVAEEQNESQMSENNKPAVELLRETIQFFYLGIPSIGCCRCCKILFFSFSSSIYDNHLSSKFFLYDSLILTGAHLYGNASRALEFDQIFLIASIALIVIGCWALTTKELEGTKMISSAWDFVFDATIIFIIVGLIAFFLASAGCIGALRENVTYLKCFWMFLLAIVSTLLILSIVGFAMWPHFLHLAKEKLSAKLIQRYFDDPDLQDIIDFMQTKFKCCGLSDKGFHDWSKNMYFNCTPSNADPRRCGVPYSCCLPQTRVIDGFLENYYCGFGIQHLTVSNYINAFMCVHACSDEVVPFQHPEAALKIYTGGCVDEVLSAIRENIITFCSISLGISLIPLLNICLAVTLIAYIEEDSMTWYDARSAMSMYPLDVTEGYFIR</sequence>
<dbReference type="Proteomes" id="UP000054630">
    <property type="component" value="Unassembled WGS sequence"/>
</dbReference>
<feature type="compositionally biased region" description="Basic and acidic residues" evidence="5">
    <location>
        <begin position="45"/>
        <end position="55"/>
    </location>
</feature>
<dbReference type="InterPro" id="IPR008952">
    <property type="entry name" value="Tetraspanin_EC2_sf"/>
</dbReference>
<dbReference type="AlphaFoldDB" id="A0A0V0SNS0"/>
<dbReference type="Pfam" id="PF00335">
    <property type="entry name" value="Tetraspanin"/>
    <property type="match status" value="1"/>
</dbReference>
<feature type="transmembrane region" description="Helical" evidence="6">
    <location>
        <begin position="690"/>
        <end position="709"/>
    </location>
</feature>
<keyword evidence="2 6" id="KW-0812">Transmembrane</keyword>
<dbReference type="STRING" id="6336.A0A0V0SNS0"/>
<proteinExistence type="predicted"/>
<evidence type="ECO:0000313" key="8">
    <source>
        <dbReference type="Proteomes" id="UP000054630"/>
    </source>
</evidence>